<reference evidence="1 2" key="2">
    <citation type="journal article" date="2013" name="Plant Cell Physiol.">
        <title>Rice Annotation Project Database (RAP-DB): an integrative and interactive database for rice genomics.</title>
        <authorList>
            <person name="Sakai H."/>
            <person name="Lee S.S."/>
            <person name="Tanaka T."/>
            <person name="Numa H."/>
            <person name="Kim J."/>
            <person name="Kawahara Y."/>
            <person name="Wakimoto H."/>
            <person name="Yang C.C."/>
            <person name="Iwamoto M."/>
            <person name="Abe T."/>
            <person name="Yamada Y."/>
            <person name="Muto A."/>
            <person name="Inokuchi H."/>
            <person name="Ikemura T."/>
            <person name="Matsumoto T."/>
            <person name="Sasaki T."/>
            <person name="Itoh T."/>
        </authorList>
    </citation>
    <scope>NUCLEOTIDE SEQUENCE [LARGE SCALE GENOMIC DNA]</scope>
    <source>
        <strain evidence="2">cv. Nipponbare</strain>
    </source>
</reference>
<reference evidence="2" key="1">
    <citation type="journal article" date="2005" name="Nature">
        <title>The map-based sequence of the rice genome.</title>
        <authorList>
            <consortium name="International rice genome sequencing project (IRGSP)"/>
            <person name="Matsumoto T."/>
            <person name="Wu J."/>
            <person name="Kanamori H."/>
            <person name="Katayose Y."/>
            <person name="Fujisawa M."/>
            <person name="Namiki N."/>
            <person name="Mizuno H."/>
            <person name="Yamamoto K."/>
            <person name="Antonio B.A."/>
            <person name="Baba T."/>
            <person name="Sakata K."/>
            <person name="Nagamura Y."/>
            <person name="Aoki H."/>
            <person name="Arikawa K."/>
            <person name="Arita K."/>
            <person name="Bito T."/>
            <person name="Chiden Y."/>
            <person name="Fujitsuka N."/>
            <person name="Fukunaka R."/>
            <person name="Hamada M."/>
            <person name="Harada C."/>
            <person name="Hayashi A."/>
            <person name="Hijishita S."/>
            <person name="Honda M."/>
            <person name="Hosokawa S."/>
            <person name="Ichikawa Y."/>
            <person name="Idonuma A."/>
            <person name="Iijima M."/>
            <person name="Ikeda M."/>
            <person name="Ikeno M."/>
            <person name="Ito K."/>
            <person name="Ito S."/>
            <person name="Ito T."/>
            <person name="Ito Y."/>
            <person name="Ito Y."/>
            <person name="Iwabuchi A."/>
            <person name="Kamiya K."/>
            <person name="Karasawa W."/>
            <person name="Kurita K."/>
            <person name="Katagiri S."/>
            <person name="Kikuta A."/>
            <person name="Kobayashi H."/>
            <person name="Kobayashi N."/>
            <person name="Machita K."/>
            <person name="Maehara T."/>
            <person name="Masukawa M."/>
            <person name="Mizubayashi T."/>
            <person name="Mukai Y."/>
            <person name="Nagasaki H."/>
            <person name="Nagata Y."/>
            <person name="Naito S."/>
            <person name="Nakashima M."/>
            <person name="Nakama Y."/>
            <person name="Nakamichi Y."/>
            <person name="Nakamura M."/>
            <person name="Meguro A."/>
            <person name="Negishi M."/>
            <person name="Ohta I."/>
            <person name="Ohta T."/>
            <person name="Okamoto M."/>
            <person name="Ono N."/>
            <person name="Saji S."/>
            <person name="Sakaguchi M."/>
            <person name="Sakai K."/>
            <person name="Shibata M."/>
            <person name="Shimokawa T."/>
            <person name="Song J."/>
            <person name="Takazaki Y."/>
            <person name="Terasawa K."/>
            <person name="Tsugane M."/>
            <person name="Tsuji K."/>
            <person name="Ueda S."/>
            <person name="Waki K."/>
            <person name="Yamagata H."/>
            <person name="Yamamoto M."/>
            <person name="Yamamoto S."/>
            <person name="Yamane H."/>
            <person name="Yoshiki S."/>
            <person name="Yoshihara R."/>
            <person name="Yukawa K."/>
            <person name="Zhong H."/>
            <person name="Yano M."/>
            <person name="Yuan Q."/>
            <person name="Ouyang S."/>
            <person name="Liu J."/>
            <person name="Jones K.M."/>
            <person name="Gansberger K."/>
            <person name="Moffat K."/>
            <person name="Hill J."/>
            <person name="Bera J."/>
            <person name="Fadrosh D."/>
            <person name="Jin S."/>
            <person name="Johri S."/>
            <person name="Kim M."/>
            <person name="Overton L."/>
            <person name="Reardon M."/>
            <person name="Tsitrin T."/>
            <person name="Vuong H."/>
            <person name="Weaver B."/>
            <person name="Ciecko A."/>
            <person name="Tallon L."/>
            <person name="Jackson J."/>
            <person name="Pai G."/>
            <person name="Aken S.V."/>
            <person name="Utterback T."/>
            <person name="Reidmuller S."/>
            <person name="Feldblyum T."/>
            <person name="Hsiao J."/>
            <person name="Zismann V."/>
            <person name="Iobst S."/>
            <person name="de Vazeille A.R."/>
            <person name="Buell C.R."/>
            <person name="Ying K."/>
            <person name="Li Y."/>
            <person name="Lu T."/>
            <person name="Huang Y."/>
            <person name="Zhao Q."/>
            <person name="Feng Q."/>
            <person name="Zhang L."/>
            <person name="Zhu J."/>
            <person name="Weng Q."/>
            <person name="Mu J."/>
            <person name="Lu Y."/>
            <person name="Fan D."/>
            <person name="Liu Y."/>
            <person name="Guan J."/>
            <person name="Zhang Y."/>
            <person name="Yu S."/>
            <person name="Liu X."/>
            <person name="Zhang Y."/>
            <person name="Hong G."/>
            <person name="Han B."/>
            <person name="Choisne N."/>
            <person name="Demange N."/>
            <person name="Orjeda G."/>
            <person name="Samain S."/>
            <person name="Cattolico L."/>
            <person name="Pelletier E."/>
            <person name="Couloux A."/>
            <person name="Segurens B."/>
            <person name="Wincker P."/>
            <person name="D'Hont A."/>
            <person name="Scarpelli C."/>
            <person name="Weissenbach J."/>
            <person name="Salanoubat M."/>
            <person name="Quetier F."/>
            <person name="Yu Y."/>
            <person name="Kim H.R."/>
            <person name="Rambo T."/>
            <person name="Currie J."/>
            <person name="Collura K."/>
            <person name="Luo M."/>
            <person name="Yang T."/>
            <person name="Ammiraju J.S.S."/>
            <person name="Engler F."/>
            <person name="Soderlund C."/>
            <person name="Wing R.A."/>
            <person name="Palmer L.E."/>
            <person name="de la Bastide M."/>
            <person name="Spiegel L."/>
            <person name="Nascimento L."/>
            <person name="Zutavern T."/>
            <person name="O'Shaughnessy A."/>
            <person name="Dike S."/>
            <person name="Dedhia N."/>
            <person name="Preston R."/>
            <person name="Balija V."/>
            <person name="McCombie W.R."/>
            <person name="Chow T."/>
            <person name="Chen H."/>
            <person name="Chung M."/>
            <person name="Chen C."/>
            <person name="Shaw J."/>
            <person name="Wu H."/>
            <person name="Hsiao K."/>
            <person name="Chao Y."/>
            <person name="Chu M."/>
            <person name="Cheng C."/>
            <person name="Hour A."/>
            <person name="Lee P."/>
            <person name="Lin S."/>
            <person name="Lin Y."/>
            <person name="Liou J."/>
            <person name="Liu S."/>
            <person name="Hsing Y."/>
            <person name="Raghuvanshi S."/>
            <person name="Mohanty A."/>
            <person name="Bharti A.K."/>
            <person name="Gaur A."/>
            <person name="Gupta V."/>
            <person name="Kumar D."/>
            <person name="Ravi V."/>
            <person name="Vij S."/>
            <person name="Kapur A."/>
            <person name="Khurana P."/>
            <person name="Khurana P."/>
            <person name="Khurana J.P."/>
            <person name="Tyagi A.K."/>
            <person name="Gaikwad K."/>
            <person name="Singh A."/>
            <person name="Dalal V."/>
            <person name="Srivastava S."/>
            <person name="Dixit A."/>
            <person name="Pal A.K."/>
            <person name="Ghazi I.A."/>
            <person name="Yadav M."/>
            <person name="Pandit A."/>
            <person name="Bhargava A."/>
            <person name="Sureshbabu K."/>
            <person name="Batra K."/>
            <person name="Sharma T.R."/>
            <person name="Mohapatra T."/>
            <person name="Singh N.K."/>
            <person name="Messing J."/>
            <person name="Nelson A.B."/>
            <person name="Fuks G."/>
            <person name="Kavchok S."/>
            <person name="Keizer G."/>
            <person name="Linton E."/>
            <person name="Llaca V."/>
            <person name="Song R."/>
            <person name="Tanyolac B."/>
            <person name="Young S."/>
            <person name="Ho-Il K."/>
            <person name="Hahn J.H."/>
            <person name="Sangsakoo G."/>
            <person name="Vanavichit A."/>
            <person name="de Mattos Luiz.A.T."/>
            <person name="Zimmer P.D."/>
            <person name="Malone G."/>
            <person name="Dellagostin O."/>
            <person name="de Oliveira A.C."/>
            <person name="Bevan M."/>
            <person name="Bancroft I."/>
            <person name="Minx P."/>
            <person name="Cordum H."/>
            <person name="Wilson R."/>
            <person name="Cheng Z."/>
            <person name="Jin W."/>
            <person name="Jiang J."/>
            <person name="Leong S.A."/>
            <person name="Iwama H."/>
            <person name="Gojobori T."/>
            <person name="Itoh T."/>
            <person name="Niimura Y."/>
            <person name="Fujii Y."/>
            <person name="Habara T."/>
            <person name="Sakai H."/>
            <person name="Sato Y."/>
            <person name="Wilson G."/>
            <person name="Kumar K."/>
            <person name="McCouch S."/>
            <person name="Juretic N."/>
            <person name="Hoen D."/>
            <person name="Wright S."/>
            <person name="Bruskiewich R."/>
            <person name="Bureau T."/>
            <person name="Miyao A."/>
            <person name="Hirochika H."/>
            <person name="Nishikawa T."/>
            <person name="Kadowaki K."/>
            <person name="Sugiura M."/>
            <person name="Burr B."/>
            <person name="Sasaki T."/>
        </authorList>
    </citation>
    <scope>NUCLEOTIDE SEQUENCE [LARGE SCALE GENOMIC DNA]</scope>
    <source>
        <strain evidence="2">cv. Nipponbare</strain>
    </source>
</reference>
<accession>A0A0P0V842</accession>
<organism evidence="1 2">
    <name type="scientific">Oryza sativa subsp. japonica</name>
    <name type="common">Rice</name>
    <dbReference type="NCBI Taxonomy" id="39947"/>
    <lineage>
        <taxon>Eukaryota</taxon>
        <taxon>Viridiplantae</taxon>
        <taxon>Streptophyta</taxon>
        <taxon>Embryophyta</taxon>
        <taxon>Tracheophyta</taxon>
        <taxon>Spermatophyta</taxon>
        <taxon>Magnoliopsida</taxon>
        <taxon>Liliopsida</taxon>
        <taxon>Poales</taxon>
        <taxon>Poaceae</taxon>
        <taxon>BOP clade</taxon>
        <taxon>Oryzoideae</taxon>
        <taxon>Oryzeae</taxon>
        <taxon>Oryzinae</taxon>
        <taxon>Oryza</taxon>
        <taxon>Oryza sativa</taxon>
    </lineage>
</organism>
<dbReference type="Proteomes" id="UP000059680">
    <property type="component" value="Chromosome 1"/>
</dbReference>
<dbReference type="AlphaFoldDB" id="A0A0P0V842"/>
<sequence length="136" mass="15651">MHFLKYGDSFNSDARNHLNRHSENQNKLFSLVVVKMRCHYYNIVFALTSFIVDSRNPMNATDGAVYTMAMIKAHGCILYWFYVQTLAPPTIRKHDIYFQPLIPSTLTCGGQHILGQILLYQAFYQLYTLVNCPPGP</sequence>
<protein>
    <submittedName>
        <fullName evidence="1">Os01g0744350 protein</fullName>
    </submittedName>
</protein>
<dbReference type="PaxDb" id="39947-A0A0P0V842"/>
<proteinExistence type="predicted"/>
<keyword evidence="2" id="KW-1185">Reference proteome</keyword>
<dbReference type="EMBL" id="AP014957">
    <property type="protein sequence ID" value="BAS74306.1"/>
    <property type="molecule type" value="Genomic_DNA"/>
</dbReference>
<dbReference type="InParanoid" id="A0A0P0V842"/>
<reference evidence="1 2" key="3">
    <citation type="journal article" date="2013" name="Rice">
        <title>Improvement of the Oryza sativa Nipponbare reference genome using next generation sequence and optical map data.</title>
        <authorList>
            <person name="Kawahara Y."/>
            <person name="de la Bastide M."/>
            <person name="Hamilton J.P."/>
            <person name="Kanamori H."/>
            <person name="McCombie W.R."/>
            <person name="Ouyang S."/>
            <person name="Schwartz D.C."/>
            <person name="Tanaka T."/>
            <person name="Wu J."/>
            <person name="Zhou S."/>
            <person name="Childs K.L."/>
            <person name="Davidson R.M."/>
            <person name="Lin H."/>
            <person name="Quesada-Ocampo L."/>
            <person name="Vaillancourt B."/>
            <person name="Sakai H."/>
            <person name="Lee S.S."/>
            <person name="Kim J."/>
            <person name="Numa H."/>
            <person name="Itoh T."/>
            <person name="Buell C.R."/>
            <person name="Matsumoto T."/>
        </authorList>
    </citation>
    <scope>NUCLEOTIDE SEQUENCE [LARGE SCALE GENOMIC DNA]</scope>
    <source>
        <strain evidence="2">cv. Nipponbare</strain>
    </source>
</reference>
<gene>
    <name evidence="1" type="ordered locus">Os01g0744350</name>
    <name evidence="1" type="ORF">OSNPB_010744350</name>
</gene>
<evidence type="ECO:0000313" key="2">
    <source>
        <dbReference type="Proteomes" id="UP000059680"/>
    </source>
</evidence>
<feature type="non-terminal residue" evidence="1">
    <location>
        <position position="136"/>
    </location>
</feature>
<name>A0A0P0V842_ORYSJ</name>
<evidence type="ECO:0000313" key="1">
    <source>
        <dbReference type="EMBL" id="BAS74306.1"/>
    </source>
</evidence>